<gene>
    <name evidence="1" type="ORF">RJT34_26566</name>
</gene>
<name>A0AAN9I977_CLITE</name>
<accession>A0AAN9I977</accession>
<evidence type="ECO:0000313" key="2">
    <source>
        <dbReference type="Proteomes" id="UP001359559"/>
    </source>
</evidence>
<dbReference type="AlphaFoldDB" id="A0AAN9I977"/>
<organism evidence="1 2">
    <name type="scientific">Clitoria ternatea</name>
    <name type="common">Butterfly pea</name>
    <dbReference type="NCBI Taxonomy" id="43366"/>
    <lineage>
        <taxon>Eukaryota</taxon>
        <taxon>Viridiplantae</taxon>
        <taxon>Streptophyta</taxon>
        <taxon>Embryophyta</taxon>
        <taxon>Tracheophyta</taxon>
        <taxon>Spermatophyta</taxon>
        <taxon>Magnoliopsida</taxon>
        <taxon>eudicotyledons</taxon>
        <taxon>Gunneridae</taxon>
        <taxon>Pentapetalae</taxon>
        <taxon>rosids</taxon>
        <taxon>fabids</taxon>
        <taxon>Fabales</taxon>
        <taxon>Fabaceae</taxon>
        <taxon>Papilionoideae</taxon>
        <taxon>50 kb inversion clade</taxon>
        <taxon>NPAAA clade</taxon>
        <taxon>indigoferoid/millettioid clade</taxon>
        <taxon>Phaseoleae</taxon>
        <taxon>Clitoria</taxon>
    </lineage>
</organism>
<sequence length="170" mass="19518">MEKRLRMFEGDPSEITTLCEAGYREHVLRETLKQVQLQKIHVANTVDVNGFVTRTSKNPVDWFPQGGPLAQILNFTNAYDIAPLRQNTNDGSYDVLVKDLLTILDIAQMVERILLLQKSLLLWLRLYAWCYLFLDSYGGKAFSEGDYKGKKMRPFSCTLKGVYCKVSIEE</sequence>
<dbReference type="EMBL" id="JAYKXN010000007">
    <property type="protein sequence ID" value="KAK7270997.1"/>
    <property type="molecule type" value="Genomic_DNA"/>
</dbReference>
<comment type="caution">
    <text evidence="1">The sequence shown here is derived from an EMBL/GenBank/DDBJ whole genome shotgun (WGS) entry which is preliminary data.</text>
</comment>
<protein>
    <submittedName>
        <fullName evidence="1">Uncharacterized protein</fullName>
    </submittedName>
</protein>
<dbReference type="Proteomes" id="UP001359559">
    <property type="component" value="Unassembled WGS sequence"/>
</dbReference>
<reference evidence="1 2" key="1">
    <citation type="submission" date="2024-01" db="EMBL/GenBank/DDBJ databases">
        <title>The genomes of 5 underutilized Papilionoideae crops provide insights into root nodulation and disease resistance.</title>
        <authorList>
            <person name="Yuan L."/>
        </authorList>
    </citation>
    <scope>NUCLEOTIDE SEQUENCE [LARGE SCALE GENOMIC DNA]</scope>
    <source>
        <strain evidence="1">LY-2023</strain>
        <tissue evidence="1">Leaf</tissue>
    </source>
</reference>
<keyword evidence="2" id="KW-1185">Reference proteome</keyword>
<proteinExistence type="predicted"/>
<evidence type="ECO:0000313" key="1">
    <source>
        <dbReference type="EMBL" id="KAK7270997.1"/>
    </source>
</evidence>